<dbReference type="Proteomes" id="UP000822688">
    <property type="component" value="Chromosome 10"/>
</dbReference>
<keyword evidence="4" id="KW-1185">Reference proteome</keyword>
<dbReference type="AlphaFoldDB" id="A0A8T0GS02"/>
<evidence type="ECO:0000259" key="2">
    <source>
        <dbReference type="PROSITE" id="PS50157"/>
    </source>
</evidence>
<evidence type="ECO:0000313" key="4">
    <source>
        <dbReference type="Proteomes" id="UP000822688"/>
    </source>
</evidence>
<evidence type="ECO:0000313" key="3">
    <source>
        <dbReference type="EMBL" id="KAG0560458.1"/>
    </source>
</evidence>
<sequence>MDAADYDFTHIPEFDMKELKLFETDLQQCGKKRAAEGGTDEGVLDVKKAKMGGPVKIGREEAAKYWQSLIDAGRELGIRAEGRKATVKYITSPTVLRSLKVKVKATKSSADNEAFLAAMHAKVNLFSQTKSAPTTENLKFGCTHCDKTFNTKTSLGQHIAAKHVK</sequence>
<proteinExistence type="predicted"/>
<gene>
    <name evidence="3" type="ORF">KC19_10G181300</name>
</gene>
<dbReference type="EMBL" id="CM026431">
    <property type="protein sequence ID" value="KAG0560458.1"/>
    <property type="molecule type" value="Genomic_DNA"/>
</dbReference>
<dbReference type="SMART" id="SM00355">
    <property type="entry name" value="ZnF_C2H2"/>
    <property type="match status" value="1"/>
</dbReference>
<organism evidence="3 4">
    <name type="scientific">Ceratodon purpureus</name>
    <name type="common">Fire moss</name>
    <name type="synonym">Dicranum purpureum</name>
    <dbReference type="NCBI Taxonomy" id="3225"/>
    <lineage>
        <taxon>Eukaryota</taxon>
        <taxon>Viridiplantae</taxon>
        <taxon>Streptophyta</taxon>
        <taxon>Embryophyta</taxon>
        <taxon>Bryophyta</taxon>
        <taxon>Bryophytina</taxon>
        <taxon>Bryopsida</taxon>
        <taxon>Dicranidae</taxon>
        <taxon>Pseudoditrichales</taxon>
        <taxon>Ditrichaceae</taxon>
        <taxon>Ceratodon</taxon>
    </lineage>
</organism>
<feature type="domain" description="C2H2-type" evidence="2">
    <location>
        <begin position="140"/>
        <end position="165"/>
    </location>
</feature>
<accession>A0A8T0GS02</accession>
<dbReference type="PROSITE" id="PS50157">
    <property type="entry name" value="ZINC_FINGER_C2H2_2"/>
    <property type="match status" value="1"/>
</dbReference>
<comment type="caution">
    <text evidence="3">The sequence shown here is derived from an EMBL/GenBank/DDBJ whole genome shotgun (WGS) entry which is preliminary data.</text>
</comment>
<evidence type="ECO:0000256" key="1">
    <source>
        <dbReference type="PROSITE-ProRule" id="PRU00042"/>
    </source>
</evidence>
<reference evidence="3" key="1">
    <citation type="submission" date="2020-06" db="EMBL/GenBank/DDBJ databases">
        <title>WGS assembly of Ceratodon purpureus strain R40.</title>
        <authorList>
            <person name="Carey S.B."/>
            <person name="Jenkins J."/>
            <person name="Shu S."/>
            <person name="Lovell J.T."/>
            <person name="Sreedasyam A."/>
            <person name="Maumus F."/>
            <person name="Tiley G.P."/>
            <person name="Fernandez-Pozo N."/>
            <person name="Barry K."/>
            <person name="Chen C."/>
            <person name="Wang M."/>
            <person name="Lipzen A."/>
            <person name="Daum C."/>
            <person name="Saski C.A."/>
            <person name="Payton A.C."/>
            <person name="Mcbreen J.C."/>
            <person name="Conrad R.E."/>
            <person name="Kollar L.M."/>
            <person name="Olsson S."/>
            <person name="Huttunen S."/>
            <person name="Landis J.B."/>
            <person name="Wickett N.J."/>
            <person name="Johnson M.G."/>
            <person name="Rensing S.A."/>
            <person name="Grimwood J."/>
            <person name="Schmutz J."/>
            <person name="Mcdaniel S.F."/>
        </authorList>
    </citation>
    <scope>NUCLEOTIDE SEQUENCE</scope>
    <source>
        <strain evidence="3">R40</strain>
    </source>
</reference>
<dbReference type="Gene3D" id="3.30.160.60">
    <property type="entry name" value="Classic Zinc Finger"/>
    <property type="match status" value="1"/>
</dbReference>
<keyword evidence="1" id="KW-0862">Zinc</keyword>
<protein>
    <recommendedName>
        <fullName evidence="2">C2H2-type domain-containing protein</fullName>
    </recommendedName>
</protein>
<dbReference type="GO" id="GO:0008270">
    <property type="term" value="F:zinc ion binding"/>
    <property type="evidence" value="ECO:0007669"/>
    <property type="project" value="UniProtKB-KW"/>
</dbReference>
<keyword evidence="1" id="KW-0863">Zinc-finger</keyword>
<keyword evidence="1" id="KW-0479">Metal-binding</keyword>
<dbReference type="PROSITE" id="PS00028">
    <property type="entry name" value="ZINC_FINGER_C2H2_1"/>
    <property type="match status" value="1"/>
</dbReference>
<name>A0A8T0GS02_CERPU</name>
<dbReference type="InterPro" id="IPR013087">
    <property type="entry name" value="Znf_C2H2_type"/>
</dbReference>